<accession>A0A833M1L5</accession>
<evidence type="ECO:0000256" key="2">
    <source>
        <dbReference type="ARBA" id="ARBA00022448"/>
    </source>
</evidence>
<dbReference type="FunFam" id="3.30.450.90:FF:000001">
    <property type="entry name" value="Type II secretion system ATPase GspE"/>
    <property type="match status" value="1"/>
</dbReference>
<dbReference type="Pfam" id="PF05157">
    <property type="entry name" value="MshEN"/>
    <property type="match status" value="1"/>
</dbReference>
<evidence type="ECO:0000256" key="4">
    <source>
        <dbReference type="ARBA" id="ARBA00022840"/>
    </source>
</evidence>
<dbReference type="FunFam" id="3.40.50.300:FF:000398">
    <property type="entry name" value="Type IV pilus assembly ATPase PilB"/>
    <property type="match status" value="1"/>
</dbReference>
<comment type="caution">
    <text evidence="10">The sequence shown here is derived from an EMBL/GenBank/DDBJ whole genome shotgun (WGS) entry which is preliminary data.</text>
</comment>
<dbReference type="SUPFAM" id="SSF160246">
    <property type="entry name" value="EspE N-terminal domain-like"/>
    <property type="match status" value="1"/>
</dbReference>
<keyword evidence="3" id="KW-0547">Nucleotide-binding</keyword>
<keyword evidence="4" id="KW-0067">ATP-binding</keyword>
<dbReference type="InterPro" id="IPR037257">
    <property type="entry name" value="T2SS_E_N_sf"/>
</dbReference>
<gene>
    <name evidence="10" type="primary">gspE</name>
    <name evidence="10" type="ORF">F9K24_10835</name>
</gene>
<keyword evidence="6" id="KW-1278">Translocase</keyword>
<dbReference type="EMBL" id="WBUI01000009">
    <property type="protein sequence ID" value="KAB2932415.1"/>
    <property type="molecule type" value="Genomic_DNA"/>
</dbReference>
<dbReference type="NCBIfam" id="TIGR02533">
    <property type="entry name" value="type_II_gspE"/>
    <property type="match status" value="1"/>
</dbReference>
<dbReference type="GO" id="GO:0015627">
    <property type="term" value="C:type II protein secretion system complex"/>
    <property type="evidence" value="ECO:0007669"/>
    <property type="project" value="InterPro"/>
</dbReference>
<evidence type="ECO:0000256" key="1">
    <source>
        <dbReference type="ARBA" id="ARBA00006611"/>
    </source>
</evidence>
<name>A0A833M1L5_9LEPT</name>
<dbReference type="PROSITE" id="PS00662">
    <property type="entry name" value="T2SP_E"/>
    <property type="match status" value="1"/>
</dbReference>
<evidence type="ECO:0000256" key="6">
    <source>
        <dbReference type="ARBA" id="ARBA00022967"/>
    </source>
</evidence>
<dbReference type="SUPFAM" id="SSF52540">
    <property type="entry name" value="P-loop containing nucleoside triphosphate hydrolases"/>
    <property type="match status" value="1"/>
</dbReference>
<dbReference type="Pfam" id="PF00437">
    <property type="entry name" value="T2SSE"/>
    <property type="match status" value="1"/>
</dbReference>
<evidence type="ECO:0000313" key="11">
    <source>
        <dbReference type="Proteomes" id="UP000460298"/>
    </source>
</evidence>
<evidence type="ECO:0000256" key="8">
    <source>
        <dbReference type="ARBA" id="ARBA00034006"/>
    </source>
</evidence>
<evidence type="ECO:0000256" key="7">
    <source>
        <dbReference type="ARBA" id="ARBA00024382"/>
    </source>
</evidence>
<proteinExistence type="inferred from homology"/>
<dbReference type="Gene3D" id="3.30.450.90">
    <property type="match status" value="1"/>
</dbReference>
<reference evidence="10 11" key="1">
    <citation type="submission" date="2019-10" db="EMBL/GenBank/DDBJ databases">
        <title>Extracellular Electron Transfer in a Candidatus Methanoperedens spp. Enrichment Culture.</title>
        <authorList>
            <person name="Berger S."/>
            <person name="Rangel Shaw D."/>
            <person name="Berben T."/>
            <person name="In 'T Zandt M."/>
            <person name="Frank J."/>
            <person name="Reimann J."/>
            <person name="Jetten M.S.M."/>
            <person name="Welte C.U."/>
        </authorList>
    </citation>
    <scope>NUCLEOTIDE SEQUENCE [LARGE SCALE GENOMIC DNA]</scope>
    <source>
        <strain evidence="10">SB12</strain>
    </source>
</reference>
<dbReference type="InterPro" id="IPR003593">
    <property type="entry name" value="AAA+_ATPase"/>
</dbReference>
<dbReference type="GO" id="GO:0015628">
    <property type="term" value="P:protein secretion by the type II secretion system"/>
    <property type="evidence" value="ECO:0007669"/>
    <property type="project" value="InterPro"/>
</dbReference>
<dbReference type="InterPro" id="IPR001482">
    <property type="entry name" value="T2SS/T4SS_dom"/>
</dbReference>
<dbReference type="InterPro" id="IPR013369">
    <property type="entry name" value="T2SS_GspE"/>
</dbReference>
<dbReference type="EC" id="7.4.2.8" evidence="7"/>
<dbReference type="SMART" id="SM00382">
    <property type="entry name" value="AAA"/>
    <property type="match status" value="1"/>
</dbReference>
<evidence type="ECO:0000256" key="3">
    <source>
        <dbReference type="ARBA" id="ARBA00022741"/>
    </source>
</evidence>
<dbReference type="CDD" id="cd01129">
    <property type="entry name" value="PulE-GspE-like"/>
    <property type="match status" value="1"/>
</dbReference>
<evidence type="ECO:0000313" key="10">
    <source>
        <dbReference type="EMBL" id="KAB2932415.1"/>
    </source>
</evidence>
<protein>
    <recommendedName>
        <fullName evidence="7">protein-secreting ATPase</fullName>
        <ecNumber evidence="7">7.4.2.8</ecNumber>
    </recommendedName>
</protein>
<dbReference type="PANTHER" id="PTHR30258:SF2">
    <property type="entry name" value="COMG OPERON PROTEIN 1"/>
    <property type="match status" value="1"/>
</dbReference>
<keyword evidence="5" id="KW-0653">Protein transport</keyword>
<organism evidence="10 11">
    <name type="scientific">Leptonema illini</name>
    <dbReference type="NCBI Taxonomy" id="183"/>
    <lineage>
        <taxon>Bacteria</taxon>
        <taxon>Pseudomonadati</taxon>
        <taxon>Spirochaetota</taxon>
        <taxon>Spirochaetia</taxon>
        <taxon>Leptospirales</taxon>
        <taxon>Leptospiraceae</taxon>
        <taxon>Leptonema</taxon>
    </lineage>
</organism>
<dbReference type="GO" id="GO:0005524">
    <property type="term" value="F:ATP binding"/>
    <property type="evidence" value="ECO:0007669"/>
    <property type="project" value="UniProtKB-KW"/>
</dbReference>
<dbReference type="Gene3D" id="3.30.300.160">
    <property type="entry name" value="Type II secretion system, protein E, N-terminal domain"/>
    <property type="match status" value="1"/>
</dbReference>
<dbReference type="Gene3D" id="3.40.50.300">
    <property type="entry name" value="P-loop containing nucleotide triphosphate hydrolases"/>
    <property type="match status" value="1"/>
</dbReference>
<dbReference type="Proteomes" id="UP000460298">
    <property type="component" value="Unassembled WGS sequence"/>
</dbReference>
<evidence type="ECO:0000256" key="5">
    <source>
        <dbReference type="ARBA" id="ARBA00022927"/>
    </source>
</evidence>
<dbReference type="GO" id="GO:0008564">
    <property type="term" value="F:protein-exporting ATPase activity"/>
    <property type="evidence" value="ECO:0007669"/>
    <property type="project" value="UniProtKB-EC"/>
</dbReference>
<comment type="catalytic activity">
    <reaction evidence="8">
        <text>ATP + H2O + cellular proteinSide 1 = ADP + phosphate + cellular proteinSide 2.</text>
        <dbReference type="EC" id="7.4.2.8"/>
    </reaction>
</comment>
<dbReference type="AlphaFoldDB" id="A0A833M1L5"/>
<dbReference type="InterPro" id="IPR027417">
    <property type="entry name" value="P-loop_NTPase"/>
</dbReference>
<dbReference type="PANTHER" id="PTHR30258">
    <property type="entry name" value="TYPE II SECRETION SYSTEM PROTEIN GSPE-RELATED"/>
    <property type="match status" value="1"/>
</dbReference>
<dbReference type="GO" id="GO:0005886">
    <property type="term" value="C:plasma membrane"/>
    <property type="evidence" value="ECO:0007669"/>
    <property type="project" value="TreeGrafter"/>
</dbReference>
<sequence length="556" mass="62035">MKKPLGELLLDEGVISREDLNEVLKLKEKSPLRIGQILQKKGVADENDILGVLARQYGLSFEKKLHFKNDAAFERIPANLIEKYRMVPFEKKGKLIRIALSDPEQVHYQDDLRRHLKGFRVEFVVSTETEINKIFHGHFQRAGEAARDVIEGLAGEEYGDLNLSDDNADLANDAPIIRMVNAVLTQAVQERASDIHIEPYEKTTVVRYRIDGMLHKRLSPPKAVHAGLISRIKIESNLNIAENRLPQDGRFRKRIAGKEVDIRVSTIPSRHGERVVMRLLNKSDQRFDLDGLGLYSDLLVRIRKVMAQTNGILLVTGPTGSGKSTTLYGMLTELNQESRNIMTAEDPVEYEVAGISQTQVNEKIGLTFASSLRTMLRQDPDIIMVGEIRDAETARIAIQAALTGHLVLSTLHTNDAPSAVTRLADMGIEPYLITSTVRGVIAQRLARRICPHCKTTYTPDTAQILEAGLKPAEARGKKFARGKGCEHCSNTGFLGRLGIYEYMDMTPSVQRGVLQGKDSESLKEIAATEGLITLLDYGRRKILDGETTPEEVLRVC</sequence>
<evidence type="ECO:0000259" key="9">
    <source>
        <dbReference type="PROSITE" id="PS00662"/>
    </source>
</evidence>
<keyword evidence="2" id="KW-0813">Transport</keyword>
<comment type="similarity">
    <text evidence="1">Belongs to the GSP E family.</text>
</comment>
<dbReference type="InterPro" id="IPR007831">
    <property type="entry name" value="T2SS_GspE_N"/>
</dbReference>
<feature type="domain" description="Bacterial type II secretion system protein E" evidence="9">
    <location>
        <begin position="376"/>
        <end position="390"/>
    </location>
</feature>
<dbReference type="GO" id="GO:0016887">
    <property type="term" value="F:ATP hydrolysis activity"/>
    <property type="evidence" value="ECO:0007669"/>
    <property type="project" value="TreeGrafter"/>
</dbReference>